<feature type="non-terminal residue" evidence="2">
    <location>
        <position position="186"/>
    </location>
</feature>
<name>A0A2J8NAS2_PANTR</name>
<dbReference type="InterPro" id="IPR015943">
    <property type="entry name" value="WD40/YVTN_repeat-like_dom_sf"/>
</dbReference>
<dbReference type="Gene3D" id="2.130.10.10">
    <property type="entry name" value="YVTN repeat-like/Quinoprotein amine dehydrogenase"/>
    <property type="match status" value="1"/>
</dbReference>
<feature type="compositionally biased region" description="Polar residues" evidence="1">
    <location>
        <begin position="132"/>
        <end position="142"/>
    </location>
</feature>
<dbReference type="AlphaFoldDB" id="A0A2J8NAS2"/>
<accession>A0A2J8NAS2</accession>
<feature type="region of interest" description="Disordered" evidence="1">
    <location>
        <begin position="131"/>
        <end position="155"/>
    </location>
</feature>
<feature type="non-terminal residue" evidence="2">
    <location>
        <position position="1"/>
    </location>
</feature>
<protein>
    <submittedName>
        <fullName evidence="2">NUP214 isoform 25</fullName>
    </submittedName>
</protein>
<proteinExistence type="predicted"/>
<comment type="caution">
    <text evidence="2">The sequence shown here is derived from an EMBL/GenBank/DDBJ whole genome shotgun (WGS) entry which is preliminary data.</text>
</comment>
<dbReference type="Proteomes" id="UP000236370">
    <property type="component" value="Unassembled WGS sequence"/>
</dbReference>
<reference evidence="2 3" key="1">
    <citation type="submission" date="2017-12" db="EMBL/GenBank/DDBJ databases">
        <title>High-resolution comparative analysis of great ape genomes.</title>
        <authorList>
            <person name="Pollen A."/>
            <person name="Hastie A."/>
            <person name="Hormozdiari F."/>
            <person name="Dougherty M."/>
            <person name="Liu R."/>
            <person name="Chaisson M."/>
            <person name="Hoppe E."/>
            <person name="Hill C."/>
            <person name="Pang A."/>
            <person name="Hillier L."/>
            <person name="Baker C."/>
            <person name="Armstrong J."/>
            <person name="Shendure J."/>
            <person name="Paten B."/>
            <person name="Wilson R."/>
            <person name="Chao H."/>
            <person name="Schneider V."/>
            <person name="Ventura M."/>
            <person name="Kronenberg Z."/>
            <person name="Murali S."/>
            <person name="Gordon D."/>
            <person name="Cantsilieris S."/>
            <person name="Munson K."/>
            <person name="Nelson B."/>
            <person name="Raja A."/>
            <person name="Underwood J."/>
            <person name="Diekhans M."/>
            <person name="Fiddes I."/>
            <person name="Haussler D."/>
            <person name="Eichler E."/>
        </authorList>
    </citation>
    <scope>NUCLEOTIDE SEQUENCE [LARGE SCALE GENOMIC DNA]</scope>
    <source>
        <strain evidence="2">Yerkes chimp pedigree #C0471</strain>
    </source>
</reference>
<evidence type="ECO:0000313" key="2">
    <source>
        <dbReference type="EMBL" id="PNI68855.1"/>
    </source>
</evidence>
<organism evidence="2 3">
    <name type="scientific">Pan troglodytes</name>
    <name type="common">Chimpanzee</name>
    <dbReference type="NCBI Taxonomy" id="9598"/>
    <lineage>
        <taxon>Eukaryota</taxon>
        <taxon>Metazoa</taxon>
        <taxon>Chordata</taxon>
        <taxon>Craniata</taxon>
        <taxon>Vertebrata</taxon>
        <taxon>Euteleostomi</taxon>
        <taxon>Mammalia</taxon>
        <taxon>Eutheria</taxon>
        <taxon>Euarchontoglires</taxon>
        <taxon>Primates</taxon>
        <taxon>Haplorrhini</taxon>
        <taxon>Catarrhini</taxon>
        <taxon>Hominidae</taxon>
        <taxon>Pan</taxon>
    </lineage>
</organism>
<dbReference type="EMBL" id="NBAG03000232">
    <property type="protein sequence ID" value="PNI68855.1"/>
    <property type="molecule type" value="Genomic_DNA"/>
</dbReference>
<sequence>ARQSDQINWESWLLEDSSRAELPVTDKSDDSLPMGVVVDYTNQVEITISDEKTLPPAPVLMLLSTDGVLCPFYMINQNPGVKSLIKTPERLSLEGERQPKSPASLAPTPAASPVAPSAASFSFGSSGFKPTLESTPVPSVSAPNIAMKPSFPPSTSAVKVNLSEKFTAAATSTPVSSSQSAPPMSP</sequence>
<dbReference type="SUPFAM" id="SSF117289">
    <property type="entry name" value="Nucleoporin domain"/>
    <property type="match status" value="1"/>
</dbReference>
<evidence type="ECO:0000313" key="3">
    <source>
        <dbReference type="Proteomes" id="UP000236370"/>
    </source>
</evidence>
<gene>
    <name evidence="2" type="ORF">CK820_G0012158</name>
</gene>
<evidence type="ECO:0000256" key="1">
    <source>
        <dbReference type="SAM" id="MobiDB-lite"/>
    </source>
</evidence>